<reference evidence="2 3" key="1">
    <citation type="submission" date="2016-08" db="EMBL/GenBank/DDBJ databases">
        <authorList>
            <consortium name="Lentinula edodes genome sequencing consortium"/>
            <person name="Sakamoto Y."/>
            <person name="Nakade K."/>
            <person name="Sato S."/>
            <person name="Yoshida Y."/>
            <person name="Miyazaki K."/>
            <person name="Natsume S."/>
            <person name="Konno N."/>
        </authorList>
    </citation>
    <scope>NUCLEOTIDE SEQUENCE [LARGE SCALE GENOMIC DNA]</scope>
    <source>
        <strain evidence="2 3">NBRC 111202</strain>
    </source>
</reference>
<evidence type="ECO:0000313" key="3">
    <source>
        <dbReference type="Proteomes" id="UP000188533"/>
    </source>
</evidence>
<reference evidence="2 3" key="2">
    <citation type="submission" date="2017-02" db="EMBL/GenBank/DDBJ databases">
        <title>A genome survey and senescence transcriptome analysis in Lentinula edodes.</title>
        <authorList>
            <person name="Sakamoto Y."/>
            <person name="Nakade K."/>
            <person name="Sato S."/>
            <person name="Yoshida Y."/>
            <person name="Miyazaki K."/>
            <person name="Natsume S."/>
            <person name="Konno N."/>
        </authorList>
    </citation>
    <scope>NUCLEOTIDE SEQUENCE [LARGE SCALE GENOMIC DNA]</scope>
    <source>
        <strain evidence="2 3">NBRC 111202</strain>
    </source>
</reference>
<sequence>MTLFGHKSSKSREKQEHCSSSNKTSNGVSSPNLDRARSIAATVYNPQAFIEEAKGALRDIQTIRSVTRPAPGNAAMMSMMALHGGGYTEEELAMIEILKTTAEHIEVARGYATHCIADGKTRGTEAENDAVRDCAKDWDKLRKVWEEYKKKQGGKWAHRCIEQLGELSAQALGIWA</sequence>
<name>A0A1Q3DYI4_LENED</name>
<comment type="caution">
    <text evidence="2">The sequence shown here is derived from an EMBL/GenBank/DDBJ whole genome shotgun (WGS) entry which is preliminary data.</text>
</comment>
<evidence type="ECO:0000256" key="1">
    <source>
        <dbReference type="SAM" id="MobiDB-lite"/>
    </source>
</evidence>
<proteinExistence type="predicted"/>
<gene>
    <name evidence="2" type="ORF">LENED_001468</name>
</gene>
<feature type="compositionally biased region" description="Low complexity" evidence="1">
    <location>
        <begin position="19"/>
        <end position="30"/>
    </location>
</feature>
<dbReference type="Proteomes" id="UP000188533">
    <property type="component" value="Unassembled WGS sequence"/>
</dbReference>
<evidence type="ECO:0000313" key="2">
    <source>
        <dbReference type="EMBL" id="GAV99980.1"/>
    </source>
</evidence>
<dbReference type="EMBL" id="BDGU01000021">
    <property type="protein sequence ID" value="GAV99980.1"/>
    <property type="molecule type" value="Genomic_DNA"/>
</dbReference>
<organism evidence="2 3">
    <name type="scientific">Lentinula edodes</name>
    <name type="common">Shiitake mushroom</name>
    <name type="synonym">Lentinus edodes</name>
    <dbReference type="NCBI Taxonomy" id="5353"/>
    <lineage>
        <taxon>Eukaryota</taxon>
        <taxon>Fungi</taxon>
        <taxon>Dikarya</taxon>
        <taxon>Basidiomycota</taxon>
        <taxon>Agaricomycotina</taxon>
        <taxon>Agaricomycetes</taxon>
        <taxon>Agaricomycetidae</taxon>
        <taxon>Agaricales</taxon>
        <taxon>Marasmiineae</taxon>
        <taxon>Omphalotaceae</taxon>
        <taxon>Lentinula</taxon>
    </lineage>
</organism>
<protein>
    <submittedName>
        <fullName evidence="2">Uncharacterized protein</fullName>
    </submittedName>
</protein>
<keyword evidence="3" id="KW-1185">Reference proteome</keyword>
<accession>A0A1Q3DYI4</accession>
<feature type="region of interest" description="Disordered" evidence="1">
    <location>
        <begin position="1"/>
        <end position="32"/>
    </location>
</feature>
<dbReference type="AlphaFoldDB" id="A0A1Q3DYI4"/>